<dbReference type="InterPro" id="IPR046346">
    <property type="entry name" value="Aminoacid_DH-like_N_sf"/>
</dbReference>
<reference evidence="6 7" key="1">
    <citation type="submission" date="2018-10" db="EMBL/GenBank/DDBJ databases">
        <title>Comparative functional genomics of the obligate endosymbiont Buchnera aphidicola.</title>
        <authorList>
            <person name="Chong R.A."/>
        </authorList>
    </citation>
    <scope>NUCLEOTIDE SEQUENCE [LARGE SCALE GENOMIC DNA]</scope>
    <source>
        <strain evidence="6 7">Aoe</strain>
    </source>
</reference>
<dbReference type="GO" id="GO:0019632">
    <property type="term" value="P:shikimate metabolic process"/>
    <property type="evidence" value="ECO:0007669"/>
    <property type="project" value="TreeGrafter"/>
</dbReference>
<protein>
    <recommendedName>
        <fullName evidence="5">Shikimate dehydrogenase substrate binding N-terminal domain-containing protein</fullName>
    </recommendedName>
</protein>
<evidence type="ECO:0000313" key="7">
    <source>
        <dbReference type="Proteomes" id="UP000298677"/>
    </source>
</evidence>
<dbReference type="PANTHER" id="PTHR21089">
    <property type="entry name" value="SHIKIMATE DEHYDROGENASE"/>
    <property type="match status" value="1"/>
</dbReference>
<dbReference type="InterPro" id="IPR022893">
    <property type="entry name" value="Shikimate_DH_fam"/>
</dbReference>
<name>A0A4D6XVH2_9GAMM</name>
<dbReference type="GO" id="GO:0004764">
    <property type="term" value="F:shikimate 3-dehydrogenase (NADP+) activity"/>
    <property type="evidence" value="ECO:0007669"/>
    <property type="project" value="InterPro"/>
</dbReference>
<keyword evidence="3" id="KW-0521">NADP</keyword>
<accession>A0A4D6XVH2</accession>
<keyword evidence="4" id="KW-0057">Aromatic amino acid biosynthesis</keyword>
<dbReference type="GO" id="GO:0009073">
    <property type="term" value="P:aromatic amino acid family biosynthetic process"/>
    <property type="evidence" value="ECO:0007669"/>
    <property type="project" value="UniProtKB-KW"/>
</dbReference>
<dbReference type="AlphaFoldDB" id="A0A4D6XVH2"/>
<dbReference type="SUPFAM" id="SSF53223">
    <property type="entry name" value="Aminoacid dehydrogenase-like, N-terminal domain"/>
    <property type="match status" value="1"/>
</dbReference>
<evidence type="ECO:0000313" key="6">
    <source>
        <dbReference type="EMBL" id="QCI19497.1"/>
    </source>
</evidence>
<evidence type="ECO:0000256" key="4">
    <source>
        <dbReference type="ARBA" id="ARBA00023141"/>
    </source>
</evidence>
<evidence type="ECO:0000256" key="1">
    <source>
        <dbReference type="ARBA" id="ARBA00004871"/>
    </source>
</evidence>
<dbReference type="GO" id="GO:0009423">
    <property type="term" value="P:chorismate biosynthetic process"/>
    <property type="evidence" value="ECO:0007669"/>
    <property type="project" value="TreeGrafter"/>
</dbReference>
<feature type="domain" description="Shikimate dehydrogenase substrate binding N-terminal" evidence="5">
    <location>
        <begin position="40"/>
        <end position="123"/>
    </location>
</feature>
<keyword evidence="7" id="KW-1185">Reference proteome</keyword>
<keyword evidence="2" id="KW-0028">Amino-acid biosynthesis</keyword>
<dbReference type="PANTHER" id="PTHR21089:SF1">
    <property type="entry name" value="BIFUNCTIONAL 3-DEHYDROQUINATE DEHYDRATASE_SHIKIMATE DEHYDROGENASE, CHLOROPLASTIC"/>
    <property type="match status" value="1"/>
</dbReference>
<dbReference type="GO" id="GO:0005829">
    <property type="term" value="C:cytosol"/>
    <property type="evidence" value="ECO:0007669"/>
    <property type="project" value="TreeGrafter"/>
</dbReference>
<sequence length="150" mass="16868">MVKIKIHLILLMQIHKSTLDMNDIVSKKNSKNDEIDNFALFGNPVSHSKSPEIYKIFSKEQGVQLQYKLLSVCKNNLTEEIKCFFSLKSSKGANITVPFKETAISVCHSLTDRAKVSNSINVIKKLNNEILLGDNTDGVGLIYDLKKKNL</sequence>
<evidence type="ECO:0000259" key="5">
    <source>
        <dbReference type="Pfam" id="PF08501"/>
    </source>
</evidence>
<dbReference type="InterPro" id="IPR013708">
    <property type="entry name" value="Shikimate_DH-bd_N"/>
</dbReference>
<dbReference type="Gene3D" id="3.40.50.10860">
    <property type="entry name" value="Leucine Dehydrogenase, chain A, domain 1"/>
    <property type="match status" value="1"/>
</dbReference>
<gene>
    <name evidence="6" type="ORF">D9V65_01975</name>
</gene>
<organism evidence="6 7">
    <name type="scientific">Buchnera aphidicola</name>
    <name type="common">Anoecia oenotherae</name>
    <dbReference type="NCBI Taxonomy" id="1241833"/>
    <lineage>
        <taxon>Bacteria</taxon>
        <taxon>Pseudomonadati</taxon>
        <taxon>Pseudomonadota</taxon>
        <taxon>Gammaproteobacteria</taxon>
        <taxon>Enterobacterales</taxon>
        <taxon>Erwiniaceae</taxon>
        <taxon>Buchnera</taxon>
    </lineage>
</organism>
<dbReference type="Proteomes" id="UP000298677">
    <property type="component" value="Chromosome"/>
</dbReference>
<dbReference type="GO" id="GO:0008652">
    <property type="term" value="P:amino acid biosynthetic process"/>
    <property type="evidence" value="ECO:0007669"/>
    <property type="project" value="UniProtKB-KW"/>
</dbReference>
<dbReference type="GO" id="GO:0050661">
    <property type="term" value="F:NADP binding"/>
    <property type="evidence" value="ECO:0007669"/>
    <property type="project" value="TreeGrafter"/>
</dbReference>
<dbReference type="EMBL" id="CP033012">
    <property type="protein sequence ID" value="QCI19497.1"/>
    <property type="molecule type" value="Genomic_DNA"/>
</dbReference>
<evidence type="ECO:0000256" key="3">
    <source>
        <dbReference type="ARBA" id="ARBA00022857"/>
    </source>
</evidence>
<comment type="pathway">
    <text evidence="1">Metabolic intermediate biosynthesis; chorismate biosynthesis; chorismate from D-erythrose 4-phosphate and phosphoenolpyruvate: step 4/7.</text>
</comment>
<evidence type="ECO:0000256" key="2">
    <source>
        <dbReference type="ARBA" id="ARBA00022605"/>
    </source>
</evidence>
<dbReference type="Pfam" id="PF08501">
    <property type="entry name" value="Shikimate_dh_N"/>
    <property type="match status" value="1"/>
</dbReference>
<proteinExistence type="predicted"/>